<feature type="compositionally biased region" description="Basic and acidic residues" evidence="1">
    <location>
        <begin position="62"/>
        <end position="72"/>
    </location>
</feature>
<accession>A0A6G0WAL4</accession>
<dbReference type="EMBL" id="VJMJ01000313">
    <property type="protein sequence ID" value="KAF0723246.1"/>
    <property type="molecule type" value="Genomic_DNA"/>
</dbReference>
<evidence type="ECO:0000256" key="2">
    <source>
        <dbReference type="SAM" id="Phobius"/>
    </source>
</evidence>
<dbReference type="AlphaFoldDB" id="A0A6G0WAL4"/>
<reference evidence="3 4" key="1">
    <citation type="submission" date="2019-07" db="EMBL/GenBank/DDBJ databases">
        <title>Genomics analysis of Aphanomyces spp. identifies a new class of oomycete effector associated with host adaptation.</title>
        <authorList>
            <person name="Gaulin E."/>
        </authorList>
    </citation>
    <scope>NUCLEOTIDE SEQUENCE [LARGE SCALE GENOMIC DNA]</scope>
    <source>
        <strain evidence="3 4">ATCC 201684</strain>
    </source>
</reference>
<protein>
    <recommendedName>
        <fullName evidence="5">Copper transporter</fullName>
    </recommendedName>
</protein>
<comment type="caution">
    <text evidence="3">The sequence shown here is derived from an EMBL/GenBank/DDBJ whole genome shotgun (WGS) entry which is preliminary data.</text>
</comment>
<sequence length="72" mass="8094">MEATATEVTFWETIDHLGGPWVLLAVVVGLAVFYVVLVEVMIPRGRISQAERMKASKNKLRNGKEKPQRLVD</sequence>
<gene>
    <name evidence="3" type="ORF">Ae201684_017862</name>
</gene>
<name>A0A6G0WAL4_9STRA</name>
<keyword evidence="2" id="KW-0472">Membrane</keyword>
<keyword evidence="2" id="KW-0812">Transmembrane</keyword>
<evidence type="ECO:0000313" key="4">
    <source>
        <dbReference type="Proteomes" id="UP000481153"/>
    </source>
</evidence>
<evidence type="ECO:0000256" key="1">
    <source>
        <dbReference type="SAM" id="MobiDB-lite"/>
    </source>
</evidence>
<feature type="transmembrane region" description="Helical" evidence="2">
    <location>
        <begin position="20"/>
        <end position="42"/>
    </location>
</feature>
<evidence type="ECO:0008006" key="5">
    <source>
        <dbReference type="Google" id="ProtNLM"/>
    </source>
</evidence>
<feature type="region of interest" description="Disordered" evidence="1">
    <location>
        <begin position="53"/>
        <end position="72"/>
    </location>
</feature>
<keyword evidence="2" id="KW-1133">Transmembrane helix</keyword>
<dbReference type="Proteomes" id="UP000481153">
    <property type="component" value="Unassembled WGS sequence"/>
</dbReference>
<dbReference type="VEuPathDB" id="FungiDB:AeMF1_021535"/>
<proteinExistence type="predicted"/>
<keyword evidence="4" id="KW-1185">Reference proteome</keyword>
<evidence type="ECO:0000313" key="3">
    <source>
        <dbReference type="EMBL" id="KAF0723246.1"/>
    </source>
</evidence>
<organism evidence="3 4">
    <name type="scientific">Aphanomyces euteiches</name>
    <dbReference type="NCBI Taxonomy" id="100861"/>
    <lineage>
        <taxon>Eukaryota</taxon>
        <taxon>Sar</taxon>
        <taxon>Stramenopiles</taxon>
        <taxon>Oomycota</taxon>
        <taxon>Saprolegniomycetes</taxon>
        <taxon>Saprolegniales</taxon>
        <taxon>Verrucalvaceae</taxon>
        <taxon>Aphanomyces</taxon>
    </lineage>
</organism>